<evidence type="ECO:0000259" key="1">
    <source>
        <dbReference type="Pfam" id="PF04149"/>
    </source>
</evidence>
<evidence type="ECO:0000313" key="2">
    <source>
        <dbReference type="EMBL" id="MTE13012.1"/>
    </source>
</evidence>
<sequence>MVDPGYFPRLASETTCERTKGTAPMITQADLPAGLQLRTSTVNGPHGSSVQVGYWPGRGIVVAHGKEGRNGAVLLFTVREWEAFIQGVKADEFPAAG</sequence>
<keyword evidence="3" id="KW-1185">Reference proteome</keyword>
<comment type="caution">
    <text evidence="2">The sequence shown here is derived from an EMBL/GenBank/DDBJ whole genome shotgun (WGS) entry which is preliminary data.</text>
</comment>
<proteinExistence type="predicted"/>
<protein>
    <submittedName>
        <fullName evidence="2">DUF397 domain-containing protein</fullName>
    </submittedName>
</protein>
<dbReference type="Proteomes" id="UP000432464">
    <property type="component" value="Unassembled WGS sequence"/>
</dbReference>
<gene>
    <name evidence="2" type="ORF">GLP40_09515</name>
</gene>
<evidence type="ECO:0000313" key="3">
    <source>
        <dbReference type="Proteomes" id="UP000432464"/>
    </source>
</evidence>
<dbReference type="Pfam" id="PF04149">
    <property type="entry name" value="DUF397"/>
    <property type="match status" value="1"/>
</dbReference>
<accession>A0A6I3KSS7</accession>
<reference evidence="2 3" key="1">
    <citation type="submission" date="2019-11" db="EMBL/GenBank/DDBJ databases">
        <title>Nocardia sp. nov. CT2-14 isolated from soil.</title>
        <authorList>
            <person name="Kanchanasin P."/>
            <person name="Tanasupawat S."/>
            <person name="Yuki M."/>
            <person name="Kudo T."/>
        </authorList>
    </citation>
    <scope>NUCLEOTIDE SEQUENCE [LARGE SCALE GENOMIC DNA]</scope>
    <source>
        <strain evidence="2 3">CT2-14</strain>
    </source>
</reference>
<dbReference type="EMBL" id="WMBB01000004">
    <property type="protein sequence ID" value="MTE13012.1"/>
    <property type="molecule type" value="Genomic_DNA"/>
</dbReference>
<dbReference type="AlphaFoldDB" id="A0A6I3KSS7"/>
<feature type="domain" description="DUF397" evidence="1">
    <location>
        <begin position="38"/>
        <end position="89"/>
    </location>
</feature>
<dbReference type="InterPro" id="IPR007278">
    <property type="entry name" value="DUF397"/>
</dbReference>
<name>A0A6I3KSS7_9NOCA</name>
<organism evidence="2 3">
    <name type="scientific">Nocardia aurantiaca</name>
    <dbReference type="NCBI Taxonomy" id="2675850"/>
    <lineage>
        <taxon>Bacteria</taxon>
        <taxon>Bacillati</taxon>
        <taxon>Actinomycetota</taxon>
        <taxon>Actinomycetes</taxon>
        <taxon>Mycobacteriales</taxon>
        <taxon>Nocardiaceae</taxon>
        <taxon>Nocardia</taxon>
    </lineage>
</organism>